<evidence type="ECO:0000313" key="2">
    <source>
        <dbReference type="Proteomes" id="UP000613840"/>
    </source>
</evidence>
<name>A0A917SHL8_9ACTN</name>
<dbReference type="GO" id="GO:0003989">
    <property type="term" value="F:acetyl-CoA carboxylase activity"/>
    <property type="evidence" value="ECO:0007669"/>
    <property type="project" value="InterPro"/>
</dbReference>
<dbReference type="AlphaFoldDB" id="A0A917SHL8"/>
<dbReference type="Proteomes" id="UP000613840">
    <property type="component" value="Unassembled WGS sequence"/>
</dbReference>
<sequence>MNEPVITFLGGSPTVEEIAAVVTALLARSGSQPAQPEPQQSSWAAYWRSVGAPIQPGPGKWQAAVRGW</sequence>
<protein>
    <recommendedName>
        <fullName evidence="3">Acyl-CoA carboxylase epsilon subunit</fullName>
    </recommendedName>
</protein>
<dbReference type="Pfam" id="PF13822">
    <property type="entry name" value="ACC_epsilon"/>
    <property type="match status" value="1"/>
</dbReference>
<organism evidence="1 2">
    <name type="scientific">Microlunatus endophyticus</name>
    <dbReference type="NCBI Taxonomy" id="1716077"/>
    <lineage>
        <taxon>Bacteria</taxon>
        <taxon>Bacillati</taxon>
        <taxon>Actinomycetota</taxon>
        <taxon>Actinomycetes</taxon>
        <taxon>Propionibacteriales</taxon>
        <taxon>Propionibacteriaceae</taxon>
        <taxon>Microlunatus</taxon>
    </lineage>
</organism>
<comment type="caution">
    <text evidence="1">The sequence shown here is derived from an EMBL/GenBank/DDBJ whole genome shotgun (WGS) entry which is preliminary data.</text>
</comment>
<dbReference type="GO" id="GO:0004658">
    <property type="term" value="F:propionyl-CoA carboxylase activity"/>
    <property type="evidence" value="ECO:0007669"/>
    <property type="project" value="InterPro"/>
</dbReference>
<dbReference type="RefSeq" id="WP_188897359.1">
    <property type="nucleotide sequence ID" value="NZ_BMMZ01000013.1"/>
</dbReference>
<evidence type="ECO:0008006" key="3">
    <source>
        <dbReference type="Google" id="ProtNLM"/>
    </source>
</evidence>
<reference evidence="1" key="2">
    <citation type="submission" date="2020-09" db="EMBL/GenBank/DDBJ databases">
        <authorList>
            <person name="Sun Q."/>
            <person name="Zhou Y."/>
        </authorList>
    </citation>
    <scope>NUCLEOTIDE SEQUENCE</scope>
    <source>
        <strain evidence="1">CGMCC 4.7306</strain>
    </source>
</reference>
<accession>A0A917SHL8</accession>
<gene>
    <name evidence="1" type="ORF">GCM10011575_41220</name>
</gene>
<keyword evidence="2" id="KW-1185">Reference proteome</keyword>
<evidence type="ECO:0000313" key="1">
    <source>
        <dbReference type="EMBL" id="GGL78650.1"/>
    </source>
</evidence>
<dbReference type="EMBL" id="BMMZ01000013">
    <property type="protein sequence ID" value="GGL78650.1"/>
    <property type="molecule type" value="Genomic_DNA"/>
</dbReference>
<dbReference type="InterPro" id="IPR032716">
    <property type="entry name" value="ACC_epsilon"/>
</dbReference>
<proteinExistence type="predicted"/>
<reference evidence="1" key="1">
    <citation type="journal article" date="2014" name="Int. J. Syst. Evol. Microbiol.">
        <title>Complete genome sequence of Corynebacterium casei LMG S-19264T (=DSM 44701T), isolated from a smear-ripened cheese.</title>
        <authorList>
            <consortium name="US DOE Joint Genome Institute (JGI-PGF)"/>
            <person name="Walter F."/>
            <person name="Albersmeier A."/>
            <person name="Kalinowski J."/>
            <person name="Ruckert C."/>
        </authorList>
    </citation>
    <scope>NUCLEOTIDE SEQUENCE</scope>
    <source>
        <strain evidence="1">CGMCC 4.7306</strain>
    </source>
</reference>